<accession>A0A9Q1G1H0</accession>
<dbReference type="AlphaFoldDB" id="A0A9Q1G1H0"/>
<sequence>MASSWLALPQNKRTDKDRDLSANQHLHTAAAPRDFSLHFQGNLLRRCGFGSLRLPTWGGQGGGLRRRGP</sequence>
<gene>
    <name evidence="2" type="ORF">SKAU_G00110590</name>
</gene>
<protein>
    <submittedName>
        <fullName evidence="2">Uncharacterized protein</fullName>
    </submittedName>
</protein>
<name>A0A9Q1G1H0_SYNKA</name>
<keyword evidence="3" id="KW-1185">Reference proteome</keyword>
<dbReference type="Proteomes" id="UP001152622">
    <property type="component" value="Chromosome 3"/>
</dbReference>
<proteinExistence type="predicted"/>
<organism evidence="2 3">
    <name type="scientific">Synaphobranchus kaupii</name>
    <name type="common">Kaup's arrowtooth eel</name>
    <dbReference type="NCBI Taxonomy" id="118154"/>
    <lineage>
        <taxon>Eukaryota</taxon>
        <taxon>Metazoa</taxon>
        <taxon>Chordata</taxon>
        <taxon>Craniata</taxon>
        <taxon>Vertebrata</taxon>
        <taxon>Euteleostomi</taxon>
        <taxon>Actinopterygii</taxon>
        <taxon>Neopterygii</taxon>
        <taxon>Teleostei</taxon>
        <taxon>Anguilliformes</taxon>
        <taxon>Synaphobranchidae</taxon>
        <taxon>Synaphobranchus</taxon>
    </lineage>
</organism>
<evidence type="ECO:0000313" key="2">
    <source>
        <dbReference type="EMBL" id="KAJ8371031.1"/>
    </source>
</evidence>
<comment type="caution">
    <text evidence="2">The sequence shown here is derived from an EMBL/GenBank/DDBJ whole genome shotgun (WGS) entry which is preliminary data.</text>
</comment>
<dbReference type="EMBL" id="JAINUF010000003">
    <property type="protein sequence ID" value="KAJ8371031.1"/>
    <property type="molecule type" value="Genomic_DNA"/>
</dbReference>
<reference evidence="2" key="1">
    <citation type="journal article" date="2023" name="Science">
        <title>Genome structures resolve the early diversification of teleost fishes.</title>
        <authorList>
            <person name="Parey E."/>
            <person name="Louis A."/>
            <person name="Montfort J."/>
            <person name="Bouchez O."/>
            <person name="Roques C."/>
            <person name="Iampietro C."/>
            <person name="Lluch J."/>
            <person name="Castinel A."/>
            <person name="Donnadieu C."/>
            <person name="Desvignes T."/>
            <person name="Floi Bucao C."/>
            <person name="Jouanno E."/>
            <person name="Wen M."/>
            <person name="Mejri S."/>
            <person name="Dirks R."/>
            <person name="Jansen H."/>
            <person name="Henkel C."/>
            <person name="Chen W.J."/>
            <person name="Zahm M."/>
            <person name="Cabau C."/>
            <person name="Klopp C."/>
            <person name="Thompson A.W."/>
            <person name="Robinson-Rechavi M."/>
            <person name="Braasch I."/>
            <person name="Lecointre G."/>
            <person name="Bobe J."/>
            <person name="Postlethwait J.H."/>
            <person name="Berthelot C."/>
            <person name="Roest Crollius H."/>
            <person name="Guiguen Y."/>
        </authorList>
    </citation>
    <scope>NUCLEOTIDE SEQUENCE</scope>
    <source>
        <strain evidence="2">WJC10195</strain>
    </source>
</reference>
<evidence type="ECO:0000256" key="1">
    <source>
        <dbReference type="SAM" id="MobiDB-lite"/>
    </source>
</evidence>
<evidence type="ECO:0000313" key="3">
    <source>
        <dbReference type="Proteomes" id="UP001152622"/>
    </source>
</evidence>
<feature type="region of interest" description="Disordered" evidence="1">
    <location>
        <begin position="1"/>
        <end position="25"/>
    </location>
</feature>